<dbReference type="Pfam" id="PF18895">
    <property type="entry name" value="T4SS_pilin"/>
    <property type="match status" value="1"/>
</dbReference>
<protein>
    <recommendedName>
        <fullName evidence="5">TrbC/VIRB2 family protein</fullName>
    </recommendedName>
</protein>
<comment type="caution">
    <text evidence="3">The sequence shown here is derived from an EMBL/GenBank/DDBJ whole genome shotgun (WGS) entry which is preliminary data.</text>
</comment>
<reference evidence="3 4" key="1">
    <citation type="journal article" date="2016" name="Nat. Commun.">
        <title>Thousands of microbial genomes shed light on interconnected biogeochemical processes in an aquifer system.</title>
        <authorList>
            <person name="Anantharaman K."/>
            <person name="Brown C.T."/>
            <person name="Hug L.A."/>
            <person name="Sharon I."/>
            <person name="Castelle C.J."/>
            <person name="Probst A.J."/>
            <person name="Thomas B.C."/>
            <person name="Singh A."/>
            <person name="Wilkins M.J."/>
            <person name="Karaoz U."/>
            <person name="Brodie E.L."/>
            <person name="Williams K.H."/>
            <person name="Hubbard S.S."/>
            <person name="Banfield J.F."/>
        </authorList>
    </citation>
    <scope>NUCLEOTIDE SEQUENCE [LARGE SCALE GENOMIC DNA]</scope>
</reference>
<evidence type="ECO:0000313" key="4">
    <source>
        <dbReference type="Proteomes" id="UP000176424"/>
    </source>
</evidence>
<accession>A0A1F4ZUU3</accession>
<dbReference type="Proteomes" id="UP000176424">
    <property type="component" value="Unassembled WGS sequence"/>
</dbReference>
<evidence type="ECO:0000313" key="3">
    <source>
        <dbReference type="EMBL" id="OGD10152.1"/>
    </source>
</evidence>
<feature type="transmembrane region" description="Helical" evidence="1">
    <location>
        <begin position="88"/>
        <end position="110"/>
    </location>
</feature>
<proteinExistence type="predicted"/>
<organism evidence="3 4">
    <name type="scientific">Candidatus Amesbacteria bacterium RIFOXYB1_FULL_44_23</name>
    <dbReference type="NCBI Taxonomy" id="1797263"/>
    <lineage>
        <taxon>Bacteria</taxon>
        <taxon>Candidatus Amesiibacteriota</taxon>
    </lineage>
</organism>
<feature type="chain" id="PRO_5009516072" description="TrbC/VIRB2 family protein" evidence="2">
    <location>
        <begin position="24"/>
        <end position="124"/>
    </location>
</feature>
<gene>
    <name evidence="3" type="ORF">A2397_03860</name>
</gene>
<dbReference type="AlphaFoldDB" id="A0A1F4ZUU3"/>
<keyword evidence="1" id="KW-0812">Transmembrane</keyword>
<evidence type="ECO:0008006" key="5">
    <source>
        <dbReference type="Google" id="ProtNLM"/>
    </source>
</evidence>
<evidence type="ECO:0000256" key="1">
    <source>
        <dbReference type="SAM" id="Phobius"/>
    </source>
</evidence>
<keyword evidence="1" id="KW-0472">Membrane</keyword>
<name>A0A1F4ZUU3_9BACT</name>
<keyword evidence="2" id="KW-0732">Signal</keyword>
<keyword evidence="1" id="KW-1133">Transmembrane helix</keyword>
<dbReference type="STRING" id="1797263.A2397_03860"/>
<evidence type="ECO:0000256" key="2">
    <source>
        <dbReference type="SAM" id="SignalP"/>
    </source>
</evidence>
<feature type="signal peptide" evidence="2">
    <location>
        <begin position="1"/>
        <end position="23"/>
    </location>
</feature>
<dbReference type="EMBL" id="MEXR01000012">
    <property type="protein sequence ID" value="OGD10152.1"/>
    <property type="molecule type" value="Genomic_DNA"/>
</dbReference>
<sequence length="124" mass="13148">MARHLKFLSALVVVLFFPVSALAQSANPASPATFQNINDLVTNLLNVFLGFVAIAGLVMLVVGGFIYLSAGDDKARTQSAQKTITYSLGGLILALSSWILLRLIAVFLGIDIGLFDICMTPSCA</sequence>
<dbReference type="InterPro" id="IPR043993">
    <property type="entry name" value="T4SS_pilin"/>
</dbReference>
<feature type="transmembrane region" description="Helical" evidence="1">
    <location>
        <begin position="47"/>
        <end position="68"/>
    </location>
</feature>